<reference evidence="2 3" key="1">
    <citation type="submission" date="2023-07" db="EMBL/GenBank/DDBJ databases">
        <title>Genomic Encyclopedia of Type Strains, Phase IV (KMG-IV): sequencing the most valuable type-strain genomes for metagenomic binning, comparative biology and taxonomic classification.</title>
        <authorList>
            <person name="Goeker M."/>
        </authorList>
    </citation>
    <scope>NUCLEOTIDE SEQUENCE [LARGE SCALE GENOMIC DNA]</scope>
    <source>
        <strain evidence="2 3">B6-8</strain>
    </source>
</reference>
<evidence type="ECO:0000256" key="1">
    <source>
        <dbReference type="SAM" id="Phobius"/>
    </source>
</evidence>
<accession>A0ABU0HD55</accession>
<sequence length="71" mass="7769">MISRRMLLVLVGVVLAILVGLDFTVEHHGAFGIDGTPGFAAWYGFIGAVVAIVLAEGWGRIFRRPEDQRDD</sequence>
<keyword evidence="3" id="KW-1185">Reference proteome</keyword>
<feature type="transmembrane region" description="Helical" evidence="1">
    <location>
        <begin position="40"/>
        <end position="59"/>
    </location>
</feature>
<gene>
    <name evidence="2" type="ORF">QO014_004664</name>
</gene>
<protein>
    <submittedName>
        <fullName evidence="2">Uncharacterized protein</fullName>
    </submittedName>
</protein>
<comment type="caution">
    <text evidence="2">The sequence shown here is derived from an EMBL/GenBank/DDBJ whole genome shotgun (WGS) entry which is preliminary data.</text>
</comment>
<keyword evidence="1" id="KW-0472">Membrane</keyword>
<organism evidence="2 3">
    <name type="scientific">Kaistia dalseonensis</name>
    <dbReference type="NCBI Taxonomy" id="410840"/>
    <lineage>
        <taxon>Bacteria</taxon>
        <taxon>Pseudomonadati</taxon>
        <taxon>Pseudomonadota</taxon>
        <taxon>Alphaproteobacteria</taxon>
        <taxon>Hyphomicrobiales</taxon>
        <taxon>Kaistiaceae</taxon>
        <taxon>Kaistia</taxon>
    </lineage>
</organism>
<keyword evidence="1" id="KW-1133">Transmembrane helix</keyword>
<keyword evidence="1" id="KW-0812">Transmembrane</keyword>
<proteinExistence type="predicted"/>
<dbReference type="Proteomes" id="UP001241603">
    <property type="component" value="Unassembled WGS sequence"/>
</dbReference>
<evidence type="ECO:0000313" key="3">
    <source>
        <dbReference type="Proteomes" id="UP001241603"/>
    </source>
</evidence>
<dbReference type="RefSeq" id="WP_266351114.1">
    <property type="nucleotide sequence ID" value="NZ_JAPKNG010000007.1"/>
</dbReference>
<name>A0ABU0HD55_9HYPH</name>
<evidence type="ECO:0000313" key="2">
    <source>
        <dbReference type="EMBL" id="MDQ0440251.1"/>
    </source>
</evidence>
<dbReference type="EMBL" id="JAUSVO010000007">
    <property type="protein sequence ID" value="MDQ0440251.1"/>
    <property type="molecule type" value="Genomic_DNA"/>
</dbReference>